<dbReference type="EMBL" id="MHLL01000008">
    <property type="protein sequence ID" value="OGZ10510.1"/>
    <property type="molecule type" value="Genomic_DNA"/>
</dbReference>
<evidence type="ECO:0000313" key="2">
    <source>
        <dbReference type="Proteomes" id="UP000177996"/>
    </source>
</evidence>
<organism evidence="1 2">
    <name type="scientific">Candidatus Lloydbacteria bacterium RIFCSPHIGHO2_02_FULL_50_13</name>
    <dbReference type="NCBI Taxonomy" id="1798661"/>
    <lineage>
        <taxon>Bacteria</taxon>
        <taxon>Candidatus Lloydiibacteriota</taxon>
    </lineage>
</organism>
<name>A0A1G2DC46_9BACT</name>
<sequence length="62" mass="6897">MSAVADSLTKKLTMMPRAMAGLGLPLFRRTLYMEQLVSDERDYSDSTVVESLSKKPTMVSVL</sequence>
<protein>
    <submittedName>
        <fullName evidence="1">Uncharacterized protein</fullName>
    </submittedName>
</protein>
<evidence type="ECO:0000313" key="1">
    <source>
        <dbReference type="EMBL" id="OGZ10510.1"/>
    </source>
</evidence>
<accession>A0A1G2DC46</accession>
<dbReference type="Proteomes" id="UP000177996">
    <property type="component" value="Unassembled WGS sequence"/>
</dbReference>
<proteinExistence type="predicted"/>
<gene>
    <name evidence="1" type="ORF">A3D65_04200</name>
</gene>
<reference evidence="1 2" key="1">
    <citation type="journal article" date="2016" name="Nat. Commun.">
        <title>Thousands of microbial genomes shed light on interconnected biogeochemical processes in an aquifer system.</title>
        <authorList>
            <person name="Anantharaman K."/>
            <person name="Brown C.T."/>
            <person name="Hug L.A."/>
            <person name="Sharon I."/>
            <person name="Castelle C.J."/>
            <person name="Probst A.J."/>
            <person name="Thomas B.C."/>
            <person name="Singh A."/>
            <person name="Wilkins M.J."/>
            <person name="Karaoz U."/>
            <person name="Brodie E.L."/>
            <person name="Williams K.H."/>
            <person name="Hubbard S.S."/>
            <person name="Banfield J.F."/>
        </authorList>
    </citation>
    <scope>NUCLEOTIDE SEQUENCE [LARGE SCALE GENOMIC DNA]</scope>
</reference>
<dbReference type="AlphaFoldDB" id="A0A1G2DC46"/>
<comment type="caution">
    <text evidence="1">The sequence shown here is derived from an EMBL/GenBank/DDBJ whole genome shotgun (WGS) entry which is preliminary data.</text>
</comment>